<sequence>MRLYVDTMDAVLVEYESDGRVKLDGEDWMMPSLQERRAILHAAQTQIEQLQDLVLALDSDPGE</sequence>
<dbReference type="AlphaFoldDB" id="A0A381Q6Z7"/>
<reference evidence="2" key="1">
    <citation type="submission" date="2018-05" db="EMBL/GenBank/DDBJ databases">
        <authorList>
            <person name="Lanie J.A."/>
            <person name="Ng W.-L."/>
            <person name="Kazmierczak K.M."/>
            <person name="Andrzejewski T.M."/>
            <person name="Davidsen T.M."/>
            <person name="Wayne K.J."/>
            <person name="Tettelin H."/>
            <person name="Glass J.I."/>
            <person name="Rusch D."/>
            <person name="Podicherti R."/>
            <person name="Tsui H.-C.T."/>
            <person name="Winkler M.E."/>
        </authorList>
    </citation>
    <scope>NUCLEOTIDE SEQUENCE</scope>
</reference>
<proteinExistence type="predicted"/>
<gene>
    <name evidence="2" type="ORF">METZ01_LOCUS27956</name>
</gene>
<name>A0A381Q6Z7_9ZZZZ</name>
<dbReference type="EMBL" id="UINC01001233">
    <property type="protein sequence ID" value="SUZ75102.1"/>
    <property type="molecule type" value="Genomic_DNA"/>
</dbReference>
<accession>A0A381Q6Z7</accession>
<feature type="coiled-coil region" evidence="1">
    <location>
        <begin position="33"/>
        <end position="60"/>
    </location>
</feature>
<keyword evidence="1" id="KW-0175">Coiled coil</keyword>
<organism evidence="2">
    <name type="scientific">marine metagenome</name>
    <dbReference type="NCBI Taxonomy" id="408172"/>
    <lineage>
        <taxon>unclassified sequences</taxon>
        <taxon>metagenomes</taxon>
        <taxon>ecological metagenomes</taxon>
    </lineage>
</organism>
<evidence type="ECO:0000256" key="1">
    <source>
        <dbReference type="SAM" id="Coils"/>
    </source>
</evidence>
<protein>
    <submittedName>
        <fullName evidence="2">Uncharacterized protein</fullName>
    </submittedName>
</protein>
<evidence type="ECO:0000313" key="2">
    <source>
        <dbReference type="EMBL" id="SUZ75102.1"/>
    </source>
</evidence>